<dbReference type="PANTHER" id="PTHR11360:SF303">
    <property type="entry name" value="MAJOR FACILITATOR SUPERFAMILY (MFS) PROFILE DOMAIN-CONTAINING PROTEIN"/>
    <property type="match status" value="1"/>
</dbReference>
<proteinExistence type="predicted"/>
<keyword evidence="2" id="KW-0812">Transmembrane</keyword>
<feature type="transmembrane region" description="Helical" evidence="2">
    <location>
        <begin position="162"/>
        <end position="183"/>
    </location>
</feature>
<feature type="transmembrane region" description="Helical" evidence="2">
    <location>
        <begin position="600"/>
        <end position="622"/>
    </location>
</feature>
<dbReference type="EMBL" id="BGPR01001208">
    <property type="protein sequence ID" value="GBM48255.1"/>
    <property type="molecule type" value="Genomic_DNA"/>
</dbReference>
<evidence type="ECO:0000256" key="1">
    <source>
        <dbReference type="SAM" id="MobiDB-lite"/>
    </source>
</evidence>
<feature type="region of interest" description="Disordered" evidence="1">
    <location>
        <begin position="495"/>
        <end position="517"/>
    </location>
</feature>
<feature type="transmembrane region" description="Helical" evidence="2">
    <location>
        <begin position="628"/>
        <end position="649"/>
    </location>
</feature>
<dbReference type="Gene3D" id="1.20.1250.20">
    <property type="entry name" value="MFS general substrate transporter like domains"/>
    <property type="match status" value="2"/>
</dbReference>
<dbReference type="AlphaFoldDB" id="A0A4Y2G6C1"/>
<feature type="transmembrane region" description="Helical" evidence="2">
    <location>
        <begin position="74"/>
        <end position="93"/>
    </location>
</feature>
<reference evidence="4 5" key="1">
    <citation type="journal article" date="2019" name="Sci. Rep.">
        <title>Orb-weaving spider Araneus ventricosus genome elucidates the spidroin gene catalogue.</title>
        <authorList>
            <person name="Kono N."/>
            <person name="Nakamura H."/>
            <person name="Ohtoshi R."/>
            <person name="Moran D.A.P."/>
            <person name="Shinohara A."/>
            <person name="Yoshida Y."/>
            <person name="Fujiwara M."/>
            <person name="Mori M."/>
            <person name="Tomita M."/>
            <person name="Arakawa K."/>
        </authorList>
    </citation>
    <scope>NUCLEOTIDE SEQUENCE [LARGE SCALE GENOMIC DNA]</scope>
</reference>
<dbReference type="GO" id="GO:0008028">
    <property type="term" value="F:monocarboxylic acid transmembrane transporter activity"/>
    <property type="evidence" value="ECO:0007669"/>
    <property type="project" value="TreeGrafter"/>
</dbReference>
<dbReference type="SUPFAM" id="SSF103473">
    <property type="entry name" value="MFS general substrate transporter"/>
    <property type="match status" value="2"/>
</dbReference>
<feature type="transmembrane region" description="Helical" evidence="2">
    <location>
        <begin position="534"/>
        <end position="556"/>
    </location>
</feature>
<accession>A0A4Y2G6C1</accession>
<evidence type="ECO:0000256" key="3">
    <source>
        <dbReference type="SAM" id="SignalP"/>
    </source>
</evidence>
<gene>
    <name evidence="4" type="ORF">AVEN_58748_1</name>
</gene>
<feature type="transmembrane region" description="Helical" evidence="2">
    <location>
        <begin position="99"/>
        <end position="121"/>
    </location>
</feature>
<dbReference type="Proteomes" id="UP000499080">
    <property type="component" value="Unassembled WGS sequence"/>
</dbReference>
<name>A0A4Y2G6C1_ARAVE</name>
<comment type="caution">
    <text evidence="4">The sequence shown here is derived from an EMBL/GenBank/DDBJ whole genome shotgun (WGS) entry which is preliminary data.</text>
</comment>
<dbReference type="OrthoDB" id="6422987at2759"/>
<feature type="signal peptide" evidence="3">
    <location>
        <begin position="1"/>
        <end position="27"/>
    </location>
</feature>
<keyword evidence="5" id="KW-1185">Reference proteome</keyword>
<feature type="chain" id="PRO_5021403491" description="Monocarboxylate transporter 12" evidence="3">
    <location>
        <begin position="28"/>
        <end position="732"/>
    </location>
</feature>
<dbReference type="PANTHER" id="PTHR11360">
    <property type="entry name" value="MONOCARBOXYLATE TRANSPORTER"/>
    <property type="match status" value="1"/>
</dbReference>
<evidence type="ECO:0000313" key="5">
    <source>
        <dbReference type="Proteomes" id="UP000499080"/>
    </source>
</evidence>
<evidence type="ECO:0008006" key="6">
    <source>
        <dbReference type="Google" id="ProtNLM"/>
    </source>
</evidence>
<evidence type="ECO:0000256" key="2">
    <source>
        <dbReference type="SAM" id="Phobius"/>
    </source>
</evidence>
<evidence type="ECO:0000313" key="4">
    <source>
        <dbReference type="EMBL" id="GBM48255.1"/>
    </source>
</evidence>
<dbReference type="InterPro" id="IPR050327">
    <property type="entry name" value="Proton-linked_MCT"/>
</dbReference>
<feature type="transmembrane region" description="Helical" evidence="2">
    <location>
        <begin position="661"/>
        <end position="680"/>
    </location>
</feature>
<protein>
    <recommendedName>
        <fullName evidence="6">Monocarboxylate transporter 12</fullName>
    </recommendedName>
</protein>
<organism evidence="4 5">
    <name type="scientific">Araneus ventricosus</name>
    <name type="common">Orbweaver spider</name>
    <name type="synonym">Epeira ventricosa</name>
    <dbReference type="NCBI Taxonomy" id="182803"/>
    <lineage>
        <taxon>Eukaryota</taxon>
        <taxon>Metazoa</taxon>
        <taxon>Ecdysozoa</taxon>
        <taxon>Arthropoda</taxon>
        <taxon>Chelicerata</taxon>
        <taxon>Arachnida</taxon>
        <taxon>Araneae</taxon>
        <taxon>Araneomorphae</taxon>
        <taxon>Entelegynae</taxon>
        <taxon>Araneoidea</taxon>
        <taxon>Araneidae</taxon>
        <taxon>Araneus</taxon>
    </lineage>
</organism>
<sequence>MSNYTLSVTKVCFLVHLLLEGLQRSCGVLFVDIREWLGCSRQLAAIPFALTRVVSGIVELFFRFQSNDVGPGPRIGWGCLLSAVGVGVCFLAIDIVWHSVFWGIIFGSGIGIASPLLLSHLSQSKEDSAKPSLKSTGPSFGCIVLPFLINKLIDHYGLNGCYVILSGIILNCLPFVLIAFYKIRFHWLKTKWRLRRRSKRYEMSRKEEKSNDISVYKPRNVREFYNQSFMENLEPDTLERVSEKEGSQSIQGLETIDILQPIIEAKLKMANQVNNRETFGLDKKCLHLENSEQNEIHSMKLPEPAGSENSTTISEKHFDVNEVKSSIPEDCVESDNNQHTKQEAKESVCENCCLEEDAKSDVKETLEKSQTTNKDEQDPPPVITTINQTFQVKKEFSKHTNQSSKEFRKSFPLEIKVHVVECTITTTEDFSFPERNTLSVNRNGYRRHSNSLITASYENIDFTQLFQNNASSPLHKQQWNYASRMCLITEEGEGDSESQNAISGSPEVETRTNIDSSSKQRNFREACQELARPSYLAIIYASVIYEFSLAVLLTIFSDFARDTGDVTVTSNMVLIAFGLGGVVGQLSFNHWGNKILVDGSHAAAAVIFILNGLAVAGILWSINVAWLSGFYALLGFVENGVMMTLPKLISDYTDEKARTSLDMICKCLSVIAFVCIPCAIGQSRDVTGNYDGLLQVTSCMSVLCAVLCYFLPKWSGFKYIRDESTGRDQVQV</sequence>
<dbReference type="InterPro" id="IPR036259">
    <property type="entry name" value="MFS_trans_sf"/>
</dbReference>
<feature type="transmembrane region" description="Helical" evidence="2">
    <location>
        <begin position="568"/>
        <end position="588"/>
    </location>
</feature>
<keyword evidence="2" id="KW-1133">Transmembrane helix</keyword>
<keyword evidence="2" id="KW-0472">Membrane</keyword>
<keyword evidence="3" id="KW-0732">Signal</keyword>
<feature type="transmembrane region" description="Helical" evidence="2">
    <location>
        <begin position="692"/>
        <end position="711"/>
    </location>
</feature>